<comment type="caution">
    <text evidence="3">The sequence shown here is derived from an EMBL/GenBank/DDBJ whole genome shotgun (WGS) entry which is preliminary data.</text>
</comment>
<sequence>MKTWIKTSIVTVAIAAGAVGSTAVLARGGCDSHGPRGGKAGWSQIEPEQMKQRMAQRAELHMARLELALALSPEQKPAFETFKGEMKARAERMAVSMAGARAEAGPATAIERMQRMEEMGKLRQTEVAEARKSVEAFYATLSSAQKTVFDAEFQKAGRAGHKPGKGERGMQPPHG</sequence>
<dbReference type="OrthoDB" id="9180611at2"/>
<evidence type="ECO:0000313" key="4">
    <source>
        <dbReference type="Proteomes" id="UP000013232"/>
    </source>
</evidence>
<dbReference type="Pfam" id="PF07813">
    <property type="entry name" value="LTXXQ"/>
    <property type="match status" value="1"/>
</dbReference>
<feature type="chain" id="PRO_5004129497" description="Periplasmic heavy metal sensor" evidence="2">
    <location>
        <begin position="27"/>
        <end position="175"/>
    </location>
</feature>
<dbReference type="EMBL" id="AMXE01000014">
    <property type="protein sequence ID" value="ENO89479.1"/>
    <property type="molecule type" value="Genomic_DNA"/>
</dbReference>
<keyword evidence="4" id="KW-1185">Reference proteome</keyword>
<keyword evidence="2" id="KW-0732">Signal</keyword>
<evidence type="ECO:0000256" key="2">
    <source>
        <dbReference type="SAM" id="SignalP"/>
    </source>
</evidence>
<dbReference type="AlphaFoldDB" id="N6ZBB6"/>
<evidence type="ECO:0000313" key="3">
    <source>
        <dbReference type="EMBL" id="ENO89479.1"/>
    </source>
</evidence>
<evidence type="ECO:0000256" key="1">
    <source>
        <dbReference type="SAM" id="MobiDB-lite"/>
    </source>
</evidence>
<proteinExistence type="predicted"/>
<feature type="region of interest" description="Disordered" evidence="1">
    <location>
        <begin position="154"/>
        <end position="175"/>
    </location>
</feature>
<reference evidence="3 4" key="1">
    <citation type="submission" date="2012-09" db="EMBL/GenBank/DDBJ databases">
        <title>Draft Genome Sequences of 6 Strains from Genus Thauera.</title>
        <authorList>
            <person name="Liu B."/>
            <person name="Shapleigh J.P."/>
            <person name="Frostegard A.H."/>
        </authorList>
    </citation>
    <scope>NUCLEOTIDE SEQUENCE [LARGE SCALE GENOMIC DNA]</scope>
    <source>
        <strain evidence="4">47Lol / DSM 12138</strain>
    </source>
</reference>
<dbReference type="GO" id="GO:0042597">
    <property type="term" value="C:periplasmic space"/>
    <property type="evidence" value="ECO:0007669"/>
    <property type="project" value="InterPro"/>
</dbReference>
<organism evidence="3 4">
    <name type="scientific">Thauera linaloolentis (strain DSM 12138 / JCM 21573 / CCUG 41526 / CIP 105981 / IAM 15112 / NBRC 102519 / 47Lol)</name>
    <dbReference type="NCBI Taxonomy" id="1123367"/>
    <lineage>
        <taxon>Bacteria</taxon>
        <taxon>Pseudomonadati</taxon>
        <taxon>Pseudomonadota</taxon>
        <taxon>Betaproteobacteria</taxon>
        <taxon>Rhodocyclales</taxon>
        <taxon>Zoogloeaceae</taxon>
        <taxon>Thauera</taxon>
    </lineage>
</organism>
<dbReference type="InterPro" id="IPR012899">
    <property type="entry name" value="LTXXQ"/>
</dbReference>
<protein>
    <recommendedName>
        <fullName evidence="5">Periplasmic heavy metal sensor</fullName>
    </recommendedName>
</protein>
<name>N6ZBB6_THAL4</name>
<gene>
    <name evidence="3" type="ORF">C666_06150</name>
</gene>
<dbReference type="RefSeq" id="WP_004335538.1">
    <property type="nucleotide sequence ID" value="NZ_AMXE01000014.1"/>
</dbReference>
<dbReference type="Proteomes" id="UP000013232">
    <property type="component" value="Unassembled WGS sequence"/>
</dbReference>
<dbReference type="eggNOG" id="ENOG5032X40">
    <property type="taxonomic scope" value="Bacteria"/>
</dbReference>
<feature type="signal peptide" evidence="2">
    <location>
        <begin position="1"/>
        <end position="26"/>
    </location>
</feature>
<dbReference type="STRING" id="1123367.GCA_000621305_03041"/>
<accession>N6ZBB6</accession>
<evidence type="ECO:0008006" key="5">
    <source>
        <dbReference type="Google" id="ProtNLM"/>
    </source>
</evidence>